<organism evidence="2 3">
    <name type="scientific">Azospirillum brasilense</name>
    <dbReference type="NCBI Taxonomy" id="192"/>
    <lineage>
        <taxon>Bacteria</taxon>
        <taxon>Pseudomonadati</taxon>
        <taxon>Pseudomonadota</taxon>
        <taxon>Alphaproteobacteria</taxon>
        <taxon>Rhodospirillales</taxon>
        <taxon>Azospirillaceae</taxon>
        <taxon>Azospirillum</taxon>
    </lineage>
</organism>
<evidence type="ECO:0000313" key="2">
    <source>
        <dbReference type="EMBL" id="OYD82976.1"/>
    </source>
</evidence>
<feature type="chain" id="PRO_5012624477" description="Lipoprotein" evidence="1">
    <location>
        <begin position="28"/>
        <end position="85"/>
    </location>
</feature>
<comment type="caution">
    <text evidence="2">The sequence shown here is derived from an EMBL/GenBank/DDBJ whole genome shotgun (WGS) entry which is preliminary data.</text>
</comment>
<accession>A0A235HB78</accession>
<keyword evidence="2" id="KW-0614">Plasmid</keyword>
<dbReference type="PROSITE" id="PS51257">
    <property type="entry name" value="PROKAR_LIPOPROTEIN"/>
    <property type="match status" value="1"/>
</dbReference>
<geneLocation type="plasmid" evidence="2">
    <name>unnamed</name>
</geneLocation>
<name>A0A235HB78_AZOBR</name>
<sequence length="85" mass="9240">MKPMTAIIGRFAQSFVAALFLMLTACGDEGGTRWADYSVGYGGNGPVYTLGNGLPAYRLEPRTYWNYPDYRGTGPVIELASRPGD</sequence>
<feature type="signal peptide" evidence="1">
    <location>
        <begin position="1"/>
        <end position="27"/>
    </location>
</feature>
<protein>
    <recommendedName>
        <fullName evidence="4">Lipoprotein</fullName>
    </recommendedName>
</protein>
<dbReference type="Proteomes" id="UP000215367">
    <property type="component" value="Unassembled WGS sequence"/>
</dbReference>
<keyword evidence="1" id="KW-0732">Signal</keyword>
<reference evidence="2 3" key="1">
    <citation type="submission" date="2017-07" db="EMBL/GenBank/DDBJ databases">
        <title>Whole genome sequence of Azospirillum brasilense 2A1, a potential biofertilizer strain.</title>
        <authorList>
            <person name="Fontana C.A."/>
            <person name="Toffoli L.M."/>
            <person name="Salazar S.M."/>
            <person name="Puglisi E."/>
            <person name="Pedraza R."/>
            <person name="Bassi D."/>
            <person name="Cocconcelli P.S."/>
        </authorList>
    </citation>
    <scope>NUCLEOTIDE SEQUENCE [LARGE SCALE GENOMIC DNA]</scope>
    <source>
        <strain evidence="2 3">2A1</strain>
        <plasmid evidence="2">unnamed</plasmid>
    </source>
</reference>
<dbReference type="AlphaFoldDB" id="A0A235HB78"/>
<evidence type="ECO:0000313" key="3">
    <source>
        <dbReference type="Proteomes" id="UP000215367"/>
    </source>
</evidence>
<evidence type="ECO:0000256" key="1">
    <source>
        <dbReference type="SAM" id="SignalP"/>
    </source>
</evidence>
<proteinExistence type="predicted"/>
<dbReference type="EMBL" id="NOWT01000017">
    <property type="protein sequence ID" value="OYD82976.1"/>
    <property type="molecule type" value="Genomic_DNA"/>
</dbReference>
<gene>
    <name evidence="2" type="ORF">CHT98_17680</name>
</gene>
<evidence type="ECO:0008006" key="4">
    <source>
        <dbReference type="Google" id="ProtNLM"/>
    </source>
</evidence>